<dbReference type="PROSITE" id="PS50975">
    <property type="entry name" value="ATP_GRASP"/>
    <property type="match status" value="1"/>
</dbReference>
<dbReference type="EMBL" id="PFAM01000016">
    <property type="protein sequence ID" value="PIT95964.1"/>
    <property type="molecule type" value="Genomic_DNA"/>
</dbReference>
<dbReference type="AlphaFoldDB" id="A0A2M6WT51"/>
<accession>A0A2M6WT51</accession>
<sequence>MKKNLILFVNDLQKESAAAIGRFNKSFGTDWRPVVIRDSASRAPRSRCDLVISCDYRKPEKIIACLKNYQDRLLGVVCRSEKHIANFAQLVPFLPYLKTPSKESLLWSTDKVEMRRRLKAYDPSITPKFMAVNNAKKATIQEIMTKLSFPVVVKPANLSMSLLVNLCHDEIELTNVLRKTFKNIVSVYQENGRSEAPRVLVEQFMTGEMYSVDVYVNAHGRIEYCPFVEVKTGRSIGFDDFFGYQQLTPAPLNKILEATAKKVTEAGIKALGLRSVTAHVELMHYHGRFKIIEIGPRLGGFRTKLYELSYGIDHALNDILTRVSRPVILPKKIQGYAVVFKIFAKREGRLKSINGLNKVKQLDSFVSAQIKLTSGEYCRFAKNGGKSVINLIMFNRHKTALLADIEAMEKCLVIKLS</sequence>
<gene>
    <name evidence="6" type="ORF">COT94_02855</name>
</gene>
<proteinExistence type="predicted"/>
<organism evidence="6 7">
    <name type="scientific">Candidatus Falkowbacteria bacterium CG10_big_fil_rev_8_21_14_0_10_37_14</name>
    <dbReference type="NCBI Taxonomy" id="1974561"/>
    <lineage>
        <taxon>Bacteria</taxon>
        <taxon>Candidatus Falkowiibacteriota</taxon>
    </lineage>
</organism>
<evidence type="ECO:0000259" key="5">
    <source>
        <dbReference type="PROSITE" id="PS50975"/>
    </source>
</evidence>
<comment type="caution">
    <text evidence="6">The sequence shown here is derived from an EMBL/GenBank/DDBJ whole genome shotgun (WGS) entry which is preliminary data.</text>
</comment>
<keyword evidence="2 4" id="KW-0547">Nucleotide-binding</keyword>
<dbReference type="Pfam" id="PF13535">
    <property type="entry name" value="ATP-grasp_4"/>
    <property type="match status" value="1"/>
</dbReference>
<evidence type="ECO:0000256" key="2">
    <source>
        <dbReference type="ARBA" id="ARBA00022741"/>
    </source>
</evidence>
<evidence type="ECO:0000256" key="4">
    <source>
        <dbReference type="PROSITE-ProRule" id="PRU00409"/>
    </source>
</evidence>
<keyword evidence="3 4" id="KW-0067">ATP-binding</keyword>
<dbReference type="GO" id="GO:0016874">
    <property type="term" value="F:ligase activity"/>
    <property type="evidence" value="ECO:0007669"/>
    <property type="project" value="UniProtKB-KW"/>
</dbReference>
<reference evidence="7" key="1">
    <citation type="submission" date="2017-09" db="EMBL/GenBank/DDBJ databases">
        <title>Depth-based differentiation of microbial function through sediment-hosted aquifers and enrichment of novel symbionts in the deep terrestrial subsurface.</title>
        <authorList>
            <person name="Probst A.J."/>
            <person name="Ladd B."/>
            <person name="Jarett J.K."/>
            <person name="Geller-Mcgrath D.E."/>
            <person name="Sieber C.M.K."/>
            <person name="Emerson J.B."/>
            <person name="Anantharaman K."/>
            <person name="Thomas B.C."/>
            <person name="Malmstrom R."/>
            <person name="Stieglmeier M."/>
            <person name="Klingl A."/>
            <person name="Woyke T."/>
            <person name="Ryan C.M."/>
            <person name="Banfield J.F."/>
        </authorList>
    </citation>
    <scope>NUCLEOTIDE SEQUENCE [LARGE SCALE GENOMIC DNA]</scope>
</reference>
<evidence type="ECO:0000256" key="1">
    <source>
        <dbReference type="ARBA" id="ARBA00022598"/>
    </source>
</evidence>
<evidence type="ECO:0000313" key="6">
    <source>
        <dbReference type="EMBL" id="PIT95964.1"/>
    </source>
</evidence>
<dbReference type="PANTHER" id="PTHR43585:SF2">
    <property type="entry name" value="ATP-GRASP ENZYME FSQD"/>
    <property type="match status" value="1"/>
</dbReference>
<name>A0A2M6WT51_9BACT</name>
<feature type="domain" description="ATP-grasp" evidence="5">
    <location>
        <begin position="116"/>
        <end position="325"/>
    </location>
</feature>
<evidence type="ECO:0000313" key="7">
    <source>
        <dbReference type="Proteomes" id="UP000228533"/>
    </source>
</evidence>
<dbReference type="Proteomes" id="UP000228533">
    <property type="component" value="Unassembled WGS sequence"/>
</dbReference>
<protein>
    <recommendedName>
        <fullName evidence="5">ATP-grasp domain-containing protein</fullName>
    </recommendedName>
</protein>
<keyword evidence="1" id="KW-0436">Ligase</keyword>
<dbReference type="InterPro" id="IPR011761">
    <property type="entry name" value="ATP-grasp"/>
</dbReference>
<dbReference type="Gene3D" id="3.30.470.20">
    <property type="entry name" value="ATP-grasp fold, B domain"/>
    <property type="match status" value="1"/>
</dbReference>
<dbReference type="SUPFAM" id="SSF56059">
    <property type="entry name" value="Glutathione synthetase ATP-binding domain-like"/>
    <property type="match status" value="1"/>
</dbReference>
<dbReference type="InterPro" id="IPR052032">
    <property type="entry name" value="ATP-dep_AA_Ligase"/>
</dbReference>
<dbReference type="GO" id="GO:0046872">
    <property type="term" value="F:metal ion binding"/>
    <property type="evidence" value="ECO:0007669"/>
    <property type="project" value="InterPro"/>
</dbReference>
<dbReference type="GO" id="GO:0005524">
    <property type="term" value="F:ATP binding"/>
    <property type="evidence" value="ECO:0007669"/>
    <property type="project" value="UniProtKB-UniRule"/>
</dbReference>
<evidence type="ECO:0000256" key="3">
    <source>
        <dbReference type="ARBA" id="ARBA00022840"/>
    </source>
</evidence>
<dbReference type="PANTHER" id="PTHR43585">
    <property type="entry name" value="FUMIPYRROLE BIOSYNTHESIS PROTEIN C"/>
    <property type="match status" value="1"/>
</dbReference>